<feature type="disulfide bond" evidence="10">
    <location>
        <begin position="1330"/>
        <end position="1345"/>
    </location>
</feature>
<dbReference type="InterPro" id="IPR036055">
    <property type="entry name" value="LDL_receptor-like_sf"/>
</dbReference>
<dbReference type="SUPFAM" id="SSF57196">
    <property type="entry name" value="EGF/Laminin"/>
    <property type="match status" value="3"/>
</dbReference>
<dbReference type="EMBL" id="CAIIXF020000006">
    <property type="protein sequence ID" value="CAH1786283.1"/>
    <property type="molecule type" value="Genomic_DNA"/>
</dbReference>
<comment type="caution">
    <text evidence="15">The sequence shown here is derived from an EMBL/GenBank/DDBJ whole genome shotgun (WGS) entry which is preliminary data.</text>
</comment>
<evidence type="ECO:0000256" key="6">
    <source>
        <dbReference type="ARBA" id="ARBA00023136"/>
    </source>
</evidence>
<feature type="repeat" description="LDL-receptor class B" evidence="11">
    <location>
        <begin position="196"/>
        <end position="238"/>
    </location>
</feature>
<dbReference type="InterPro" id="IPR023415">
    <property type="entry name" value="LDLR_class-A_CS"/>
</dbReference>
<keyword evidence="2" id="KW-0245">EGF-like domain</keyword>
<evidence type="ECO:0000313" key="15">
    <source>
        <dbReference type="EMBL" id="CAH1786283.1"/>
    </source>
</evidence>
<evidence type="ECO:0000256" key="3">
    <source>
        <dbReference type="ARBA" id="ARBA00022583"/>
    </source>
</evidence>
<feature type="repeat" description="LDL-receptor class B" evidence="11">
    <location>
        <begin position="1136"/>
        <end position="1178"/>
    </location>
</feature>
<feature type="disulfide bond" evidence="10">
    <location>
        <begin position="1318"/>
        <end position="1336"/>
    </location>
</feature>
<sequence length="1622" mass="183402">MSFIRRILIILSVFLQCKGDPLLLYANRRDVCTVDPGRPRGNATVVIGGLEDAAAVDFFYEESSIFWTDVTLEMIKRTYINDSSQSINIATTGLVSPDGLACDWLGRKLYWTDSETNRVEVSHLDGTARKVLFWQNLDQPRAIALDPLNGYMYWTDWGETPKIERAGMDGRQETREVIINTEIYWPNGLTLDYDAAKIFWADAKLSFIHSSNFDGTGRSTVVEKSLPHPFALTLYEDTLYWTDWQTHSIHSCNKNTGLNRRVIHDNIFSPMDIHVYAAKRQPMEVHNTGGNNPCQPNNGGCSHLCLMSPSSPYYACACPTGVRLLPDERSCADGPKEILLLARRTDLRRISLDTPDYTDVVLQLNNIKHAIAIDYDPVDKYVYWTDDEVRTIRRAYMDGTGQQVIVSREVNHPDGIAVDWIARNLYWTDTGTDRIEVSRLNGTSRKILISENLEEPRAIVLDPVGGYMYWTDWGEKPKIERAYLDGSARSVIINDSLGWPNGISIDFADRKLYWGDAKTDQIEMSDLDGSNRRVLVRDQLPHIFGFSLLGDYIYWTDWQRRSIERVNKYSGEDRRMIIDQLPDLMGLKAVDVHKKEGTNECKTKNGGCSHLCLNRPTGPICACPMGLELLKNQKTCIVPDAFLLFTRTSDIRRISLETNHNPVVIPVSNVKGACALDFDINDNRIYWTDTNLKTINRAFMNGSALENIVKFGLKYPEGMAVDWVAKNIYWTDFENDRIEVARLDGSSRKVIVWKDLRNPRTLALDPSQAQMYWTVWDDQQFRIERSNLDGSARKHVITNVGRAHGLTIDHIDRRLYWVDVTDKSIQSSDMEGSLRSRIILHSLPHPFGLTQYQDYIYWTDWETMSIERANKTTGENRTQIRGSLTYVIDILVFHASRQTGWNQCGVRNGQCSHLCLAVHNELYTNGSDEFTHIPQCACPTHFTLDSKDNKTCLAPSEFLLFSQKNQINRMLADTSESPEIVLPIQNLKNIQAIDYDPVNKHVYWIDWRQKATIKRSVNKEEKSSKAQTVVPNPQELLKPNDIAIDPYTHQIFWTDSKNNVINVTRFNMKSVGLVIRGPGERPRSIALHPEKGHMYWVNMVQRPTIERAAYDGHERKTLFKDGLIEPTGLVVDPKDGLLFWSDIKSQHIESSDLDGGDRKILIENNILKPLDLTVYGDYLYWVDRDMELIERVNKFKGNERTQILSRVHVLTGIVAVQHLSQGAFKSHPCAINNGRCSHLCIIKSSDTIRCSCPVDLVLHSDDITCVEPPTCAPDHFTCSTGDEGCLPRNFRCDGVSECQDGSDEEGCKHCDSQTQFRCDIGDCIPLSQQCDGNVNCPDKSDEKDCCTAGQFRCNNKQCIANSKRCDGIYDCLEHSDELDCPLNHASGPFENDSSTAQYTVGIVVGIIAVLIAVVVLIIACKRKSQHQPLEECRDIIMVTKPMLNPTSDPGSTPPHTLTTSRGKSGTTCLSVSSASGPPPNYDRNHVTGASSSSSSVTHYPRETLNPPPSPVTDRSVAGEYMYYSSNSPSTVRSYRPYRKHRHIPPLHTTPCTTSAYEESEPYPEKKYYTPVMGYDSDPYPPPPTPRSHYLSDETSCPPSPETERSFFNPYPPPPSPVATSEC</sequence>
<dbReference type="FunFam" id="2.120.10.30:FF:000001">
    <property type="entry name" value="Low-density lipoprotein receptor-related protein 6"/>
    <property type="match status" value="2"/>
</dbReference>
<feature type="region of interest" description="Disordered" evidence="12">
    <location>
        <begin position="1441"/>
        <end position="1515"/>
    </location>
</feature>
<feature type="repeat" description="LDL-receptor class B" evidence="11">
    <location>
        <begin position="107"/>
        <end position="149"/>
    </location>
</feature>
<evidence type="ECO:0000256" key="7">
    <source>
        <dbReference type="ARBA" id="ARBA00023157"/>
    </source>
</evidence>
<dbReference type="PROSITE" id="PS51120">
    <property type="entry name" value="LDLRB"/>
    <property type="match status" value="14"/>
</dbReference>
<dbReference type="Pfam" id="PF00057">
    <property type="entry name" value="Ldl_recept_a"/>
    <property type="match status" value="3"/>
</dbReference>
<keyword evidence="4 14" id="KW-0732">Signal</keyword>
<dbReference type="SMART" id="SM00181">
    <property type="entry name" value="EGF"/>
    <property type="match status" value="4"/>
</dbReference>
<feature type="repeat" description="LDL-receptor class B" evidence="11">
    <location>
        <begin position="1092"/>
        <end position="1135"/>
    </location>
</feature>
<dbReference type="PANTHER" id="PTHR46513">
    <property type="entry name" value="VITELLOGENIN RECEPTOR-LIKE PROTEIN-RELATED-RELATED"/>
    <property type="match status" value="1"/>
</dbReference>
<dbReference type="Gene3D" id="4.10.400.10">
    <property type="entry name" value="Low-density Lipoprotein Receptor"/>
    <property type="match status" value="3"/>
</dbReference>
<feature type="signal peptide" evidence="14">
    <location>
        <begin position="1"/>
        <end position="19"/>
    </location>
</feature>
<dbReference type="GO" id="GO:0006897">
    <property type="term" value="P:endocytosis"/>
    <property type="evidence" value="ECO:0007669"/>
    <property type="project" value="UniProtKB-KW"/>
</dbReference>
<evidence type="ECO:0000256" key="13">
    <source>
        <dbReference type="SAM" id="Phobius"/>
    </source>
</evidence>
<feature type="disulfide bond" evidence="10">
    <location>
        <begin position="1353"/>
        <end position="1371"/>
    </location>
</feature>
<name>A0A8J1XWT2_OWEFU</name>
<feature type="repeat" description="LDL-receptor class B" evidence="11">
    <location>
        <begin position="726"/>
        <end position="768"/>
    </location>
</feature>
<dbReference type="FunFam" id="2.120.10.30:FF:000241">
    <property type="entry name" value="Low-density lipoprotein receptor-related protein 6"/>
    <property type="match status" value="2"/>
</dbReference>
<dbReference type="CDD" id="cd00112">
    <property type="entry name" value="LDLa"/>
    <property type="match status" value="3"/>
</dbReference>
<dbReference type="InterPro" id="IPR002172">
    <property type="entry name" value="LDrepeatLR_classA_rpt"/>
</dbReference>
<dbReference type="SMART" id="SM00135">
    <property type="entry name" value="LY"/>
    <property type="match status" value="20"/>
</dbReference>
<dbReference type="InterPro" id="IPR011042">
    <property type="entry name" value="6-blade_b-propeller_TolB-like"/>
</dbReference>
<keyword evidence="5" id="KW-0677">Repeat</keyword>
<dbReference type="PRINTS" id="PR00261">
    <property type="entry name" value="LDLRECEPTOR"/>
</dbReference>
<evidence type="ECO:0000256" key="8">
    <source>
        <dbReference type="ARBA" id="ARBA00023170"/>
    </source>
</evidence>
<feature type="repeat" description="LDL-receptor class B" evidence="11">
    <location>
        <begin position="423"/>
        <end position="465"/>
    </location>
</feature>
<keyword evidence="16" id="KW-1185">Reference proteome</keyword>
<reference evidence="15" key="1">
    <citation type="submission" date="2022-03" db="EMBL/GenBank/DDBJ databases">
        <authorList>
            <person name="Martin C."/>
        </authorList>
    </citation>
    <scope>NUCLEOTIDE SEQUENCE</scope>
</reference>
<protein>
    <submittedName>
        <fullName evidence="15">Uncharacterized protein</fullName>
    </submittedName>
</protein>
<dbReference type="PROSITE" id="PS01209">
    <property type="entry name" value="LDLRA_1"/>
    <property type="match status" value="1"/>
</dbReference>
<feature type="disulfide bond" evidence="10">
    <location>
        <begin position="1365"/>
        <end position="1380"/>
    </location>
</feature>
<keyword evidence="13" id="KW-0812">Transmembrane</keyword>
<comment type="caution">
    <text evidence="10">Lacks conserved residue(s) required for the propagation of feature annotation.</text>
</comment>
<feature type="disulfide bond" evidence="10">
    <location>
        <begin position="1346"/>
        <end position="1358"/>
    </location>
</feature>
<feature type="repeat" description="LDL-receptor class B" evidence="11">
    <location>
        <begin position="813"/>
        <end position="855"/>
    </location>
</feature>
<dbReference type="GO" id="GO:0016020">
    <property type="term" value="C:membrane"/>
    <property type="evidence" value="ECO:0007669"/>
    <property type="project" value="UniProtKB-SubCell"/>
</dbReference>
<evidence type="ECO:0000256" key="5">
    <source>
        <dbReference type="ARBA" id="ARBA00022737"/>
    </source>
</evidence>
<evidence type="ECO:0000256" key="2">
    <source>
        <dbReference type="ARBA" id="ARBA00022536"/>
    </source>
</evidence>
<feature type="transmembrane region" description="Helical" evidence="13">
    <location>
        <begin position="1398"/>
        <end position="1419"/>
    </location>
</feature>
<dbReference type="Pfam" id="PF00058">
    <property type="entry name" value="Ldl_recept_b"/>
    <property type="match status" value="10"/>
</dbReference>
<keyword evidence="6 13" id="KW-0472">Membrane</keyword>
<accession>A0A8J1XWT2</accession>
<keyword evidence="9" id="KW-0325">Glycoprotein</keyword>
<evidence type="ECO:0000256" key="9">
    <source>
        <dbReference type="ARBA" id="ARBA00023180"/>
    </source>
</evidence>
<dbReference type="Gene3D" id="2.10.25.10">
    <property type="entry name" value="Laminin"/>
    <property type="match status" value="1"/>
</dbReference>
<dbReference type="SMART" id="SM00192">
    <property type="entry name" value="LDLa"/>
    <property type="match status" value="3"/>
</dbReference>
<keyword evidence="3" id="KW-0254">Endocytosis</keyword>
<feature type="repeat" description="LDL-receptor class B" evidence="11">
    <location>
        <begin position="683"/>
        <end position="725"/>
    </location>
</feature>
<gene>
    <name evidence="15" type="ORF">OFUS_LOCUS12209</name>
</gene>
<comment type="subcellular location">
    <subcellularLocation>
        <location evidence="1">Membrane</location>
        <topology evidence="1">Single-pass membrane protein</topology>
    </subcellularLocation>
</comment>
<dbReference type="Gene3D" id="2.120.10.30">
    <property type="entry name" value="TolB, C-terminal domain"/>
    <property type="match status" value="4"/>
</dbReference>
<proteinExistence type="predicted"/>
<evidence type="ECO:0000256" key="11">
    <source>
        <dbReference type="PROSITE-ProRule" id="PRU00461"/>
    </source>
</evidence>
<feature type="repeat" description="LDL-receptor class B" evidence="11">
    <location>
        <begin position="769"/>
        <end position="812"/>
    </location>
</feature>
<dbReference type="Pfam" id="PF14670">
    <property type="entry name" value="FXa_inhibition"/>
    <property type="match status" value="3"/>
</dbReference>
<dbReference type="SUPFAM" id="SSF63825">
    <property type="entry name" value="YWTD domain"/>
    <property type="match status" value="4"/>
</dbReference>
<evidence type="ECO:0000256" key="1">
    <source>
        <dbReference type="ARBA" id="ARBA00004167"/>
    </source>
</evidence>
<evidence type="ECO:0000313" key="16">
    <source>
        <dbReference type="Proteomes" id="UP000749559"/>
    </source>
</evidence>
<feature type="repeat" description="LDL-receptor class B" evidence="11">
    <location>
        <begin position="63"/>
        <end position="106"/>
    </location>
</feature>
<dbReference type="InterPro" id="IPR000742">
    <property type="entry name" value="EGF"/>
</dbReference>
<dbReference type="OrthoDB" id="72419at2759"/>
<dbReference type="InterPro" id="IPR000033">
    <property type="entry name" value="LDLR_classB_rpt"/>
</dbReference>
<feature type="compositionally biased region" description="Polar residues" evidence="12">
    <location>
        <begin position="1444"/>
        <end position="1475"/>
    </location>
</feature>
<feature type="repeat" description="LDL-receptor class B" evidence="11">
    <location>
        <begin position="150"/>
        <end position="195"/>
    </location>
</feature>
<keyword evidence="7 10" id="KW-1015">Disulfide bond</keyword>
<dbReference type="SUPFAM" id="SSF57424">
    <property type="entry name" value="LDL receptor-like module"/>
    <property type="match status" value="3"/>
</dbReference>
<feature type="repeat" description="LDL-receptor class B" evidence="11">
    <location>
        <begin position="380"/>
        <end position="422"/>
    </location>
</feature>
<dbReference type="PROSITE" id="PS50068">
    <property type="entry name" value="LDLRA_2"/>
    <property type="match status" value="3"/>
</dbReference>
<dbReference type="PANTHER" id="PTHR46513:SF41">
    <property type="entry name" value="LOW-DENSITY LIPOPROTEIN RECEPTOR-RELATED PROTEIN"/>
    <property type="match status" value="1"/>
</dbReference>
<feature type="region of interest" description="Disordered" evidence="12">
    <location>
        <begin position="1541"/>
        <end position="1622"/>
    </location>
</feature>
<evidence type="ECO:0000256" key="12">
    <source>
        <dbReference type="SAM" id="MobiDB-lite"/>
    </source>
</evidence>
<organism evidence="15 16">
    <name type="scientific">Owenia fusiformis</name>
    <name type="common">Polychaete worm</name>
    <dbReference type="NCBI Taxonomy" id="6347"/>
    <lineage>
        <taxon>Eukaryota</taxon>
        <taxon>Metazoa</taxon>
        <taxon>Spiralia</taxon>
        <taxon>Lophotrochozoa</taxon>
        <taxon>Annelida</taxon>
        <taxon>Polychaeta</taxon>
        <taxon>Sedentaria</taxon>
        <taxon>Canalipalpata</taxon>
        <taxon>Sabellida</taxon>
        <taxon>Oweniida</taxon>
        <taxon>Oweniidae</taxon>
        <taxon>Owenia</taxon>
    </lineage>
</organism>
<evidence type="ECO:0000256" key="4">
    <source>
        <dbReference type="ARBA" id="ARBA00022729"/>
    </source>
</evidence>
<evidence type="ECO:0000256" key="14">
    <source>
        <dbReference type="SAM" id="SignalP"/>
    </source>
</evidence>
<feature type="chain" id="PRO_5043534762" evidence="14">
    <location>
        <begin position="20"/>
        <end position="1622"/>
    </location>
</feature>
<dbReference type="InterPro" id="IPR050778">
    <property type="entry name" value="Cueball_EGF_LRP_Nidogen"/>
</dbReference>
<dbReference type="Proteomes" id="UP000749559">
    <property type="component" value="Unassembled WGS sequence"/>
</dbReference>
<evidence type="ECO:0000256" key="10">
    <source>
        <dbReference type="PROSITE-ProRule" id="PRU00124"/>
    </source>
</evidence>
<feature type="repeat" description="LDL-receptor class B" evidence="11">
    <location>
        <begin position="510"/>
        <end position="552"/>
    </location>
</feature>
<feature type="repeat" description="LDL-receptor class B" evidence="11">
    <location>
        <begin position="466"/>
        <end position="509"/>
    </location>
</feature>
<keyword evidence="13" id="KW-1133">Transmembrane helix</keyword>
<feature type="disulfide bond" evidence="10">
    <location>
        <begin position="1292"/>
        <end position="1307"/>
    </location>
</feature>
<keyword evidence="8" id="KW-0675">Receptor</keyword>